<feature type="active site" description="Proton acceptor" evidence="6">
    <location>
        <position position="253"/>
    </location>
</feature>
<comment type="similarity">
    <text evidence="1">Belongs to the peptidase M20A family.</text>
</comment>
<dbReference type="STRING" id="984485.A0A1E4RH92"/>
<dbReference type="InterPro" id="IPR002933">
    <property type="entry name" value="Peptidase_M20"/>
</dbReference>
<evidence type="ECO:0000256" key="3">
    <source>
        <dbReference type="ARBA" id="ARBA00022723"/>
    </source>
</evidence>
<dbReference type="GO" id="GO:0046872">
    <property type="term" value="F:metal ion binding"/>
    <property type="evidence" value="ECO:0007669"/>
    <property type="project" value="UniProtKB-KW"/>
</dbReference>
<dbReference type="Proteomes" id="UP000095085">
    <property type="component" value="Unassembled WGS sequence"/>
</dbReference>
<dbReference type="SUPFAM" id="SSF55031">
    <property type="entry name" value="Bacterial exopeptidase dimerisation domain"/>
    <property type="match status" value="1"/>
</dbReference>
<evidence type="ECO:0000256" key="5">
    <source>
        <dbReference type="ARBA" id="ARBA00022833"/>
    </source>
</evidence>
<name>A0A1E4RH92_9ASCO</name>
<dbReference type="GO" id="GO:0004181">
    <property type="term" value="F:metallocarboxypeptidase activity"/>
    <property type="evidence" value="ECO:0007669"/>
    <property type="project" value="InterPro"/>
</dbReference>
<gene>
    <name evidence="9" type="ORF">HYPBUDRAFT_153387</name>
</gene>
<organism evidence="9 10">
    <name type="scientific">Hyphopichia burtonii NRRL Y-1933</name>
    <dbReference type="NCBI Taxonomy" id="984485"/>
    <lineage>
        <taxon>Eukaryota</taxon>
        <taxon>Fungi</taxon>
        <taxon>Dikarya</taxon>
        <taxon>Ascomycota</taxon>
        <taxon>Saccharomycotina</taxon>
        <taxon>Pichiomycetes</taxon>
        <taxon>Debaryomycetaceae</taxon>
        <taxon>Hyphopichia</taxon>
    </lineage>
</organism>
<dbReference type="InterPro" id="IPR001261">
    <property type="entry name" value="ArgE/DapE_CS"/>
</dbReference>
<reference evidence="10" key="1">
    <citation type="submission" date="2016-05" db="EMBL/GenBank/DDBJ databases">
        <title>Comparative genomics of biotechnologically important yeasts.</title>
        <authorList>
            <consortium name="DOE Joint Genome Institute"/>
            <person name="Riley R."/>
            <person name="Haridas S."/>
            <person name="Wolfe K.H."/>
            <person name="Lopes M.R."/>
            <person name="Hittinger C.T."/>
            <person name="Goker M."/>
            <person name="Salamov A."/>
            <person name="Wisecaver J."/>
            <person name="Long T.M."/>
            <person name="Aerts A.L."/>
            <person name="Barry K."/>
            <person name="Choi C."/>
            <person name="Clum A."/>
            <person name="Coughlan A.Y."/>
            <person name="Deshpande S."/>
            <person name="Douglass A.P."/>
            <person name="Hanson S.J."/>
            <person name="Klenk H.-P."/>
            <person name="Labutti K."/>
            <person name="Lapidus A."/>
            <person name="Lindquist E."/>
            <person name="Lipzen A."/>
            <person name="Meier-Kolthoff J.P."/>
            <person name="Ohm R.A."/>
            <person name="Otillar R.P."/>
            <person name="Pangilinan J."/>
            <person name="Peng Y."/>
            <person name="Rokas A."/>
            <person name="Rosa C.A."/>
            <person name="Scheuner C."/>
            <person name="Sibirny A.A."/>
            <person name="Slot J.C."/>
            <person name="Stielow J.B."/>
            <person name="Sun H."/>
            <person name="Kurtzman C.P."/>
            <person name="Blackwell M."/>
            <person name="Grigoriev I.V."/>
            <person name="Jeffries T.W."/>
        </authorList>
    </citation>
    <scope>NUCLEOTIDE SEQUENCE [LARGE SCALE GENOMIC DNA]</scope>
    <source>
        <strain evidence="10">NRRL Y-1933</strain>
    </source>
</reference>
<feature type="binding site" evidence="7">
    <location>
        <position position="218"/>
    </location>
    <ligand>
        <name>Zn(2+)</name>
        <dbReference type="ChEBI" id="CHEBI:29105"/>
        <label>1</label>
    </ligand>
</feature>
<accession>A0A1E4RH92</accession>
<dbReference type="EMBL" id="KV454542">
    <property type="protein sequence ID" value="ODV66634.1"/>
    <property type="molecule type" value="Genomic_DNA"/>
</dbReference>
<feature type="binding site" evidence="7">
    <location>
        <position position="254"/>
    </location>
    <ligand>
        <name>Zn(2+)</name>
        <dbReference type="ChEBI" id="CHEBI:29105"/>
        <label>1</label>
    </ligand>
</feature>
<dbReference type="PIRSF" id="PIRSF037217">
    <property type="entry name" value="Carboxypeptidase_S"/>
    <property type="match status" value="1"/>
</dbReference>
<feature type="binding site" evidence="7">
    <location>
        <position position="183"/>
    </location>
    <ligand>
        <name>Zn(2+)</name>
        <dbReference type="ChEBI" id="CHEBI:29105"/>
        <label>2</label>
    </ligand>
</feature>
<keyword evidence="3 7" id="KW-0479">Metal-binding</keyword>
<dbReference type="InterPro" id="IPR017141">
    <property type="entry name" value="Pept_M20_carboxypep"/>
</dbReference>
<dbReference type="GO" id="GO:0051603">
    <property type="term" value="P:proteolysis involved in protein catabolic process"/>
    <property type="evidence" value="ECO:0007669"/>
    <property type="project" value="TreeGrafter"/>
</dbReference>
<evidence type="ECO:0000256" key="4">
    <source>
        <dbReference type="ARBA" id="ARBA00022801"/>
    </source>
</evidence>
<protein>
    <submittedName>
        <fullName evidence="9">Carboxypeptidase S</fullName>
    </submittedName>
</protein>
<dbReference type="Pfam" id="PF01546">
    <property type="entry name" value="Peptidase_M20"/>
    <property type="match status" value="1"/>
</dbReference>
<dbReference type="InterPro" id="IPR047177">
    <property type="entry name" value="Pept_M20A"/>
</dbReference>
<dbReference type="Pfam" id="PF07687">
    <property type="entry name" value="M20_dimer"/>
    <property type="match status" value="1"/>
</dbReference>
<proteinExistence type="inferred from homology"/>
<dbReference type="SUPFAM" id="SSF53187">
    <property type="entry name" value="Zn-dependent exopeptidases"/>
    <property type="match status" value="1"/>
</dbReference>
<dbReference type="InterPro" id="IPR011650">
    <property type="entry name" value="Peptidase_M20_dimer"/>
</dbReference>
<keyword evidence="2" id="KW-0645">Protease</keyword>
<evidence type="ECO:0000256" key="1">
    <source>
        <dbReference type="ARBA" id="ARBA00006247"/>
    </source>
</evidence>
<evidence type="ECO:0000256" key="7">
    <source>
        <dbReference type="PIRSR" id="PIRSR037217-2"/>
    </source>
</evidence>
<keyword evidence="9" id="KW-0121">Carboxypeptidase</keyword>
<dbReference type="RefSeq" id="XP_020075701.1">
    <property type="nucleotide sequence ID" value="XM_020221522.1"/>
</dbReference>
<dbReference type="GO" id="GO:0000328">
    <property type="term" value="C:fungal-type vacuole lumen"/>
    <property type="evidence" value="ECO:0007669"/>
    <property type="project" value="TreeGrafter"/>
</dbReference>
<keyword evidence="5 7" id="KW-0862">Zinc</keyword>
<feature type="binding site" evidence="7">
    <location>
        <position position="558"/>
    </location>
    <ligand>
        <name>Zn(2+)</name>
        <dbReference type="ChEBI" id="CHEBI:29105"/>
        <label>1</label>
    </ligand>
</feature>
<dbReference type="InterPro" id="IPR036264">
    <property type="entry name" value="Bact_exopeptidase_dim_dom"/>
</dbReference>
<dbReference type="PANTHER" id="PTHR45962:SF1">
    <property type="entry name" value="N-FATTY-ACYL-AMINO ACID SYNTHASE_HYDROLASE PM20D1"/>
    <property type="match status" value="1"/>
</dbReference>
<evidence type="ECO:0000313" key="9">
    <source>
        <dbReference type="EMBL" id="ODV66634.1"/>
    </source>
</evidence>
<feature type="binding site" evidence="7">
    <location>
        <position position="218"/>
    </location>
    <ligand>
        <name>Zn(2+)</name>
        <dbReference type="ChEBI" id="CHEBI:29105"/>
        <label>2</label>
    </ligand>
</feature>
<evidence type="ECO:0000313" key="10">
    <source>
        <dbReference type="Proteomes" id="UP000095085"/>
    </source>
</evidence>
<dbReference type="CDD" id="cd05674">
    <property type="entry name" value="M20_yscS"/>
    <property type="match status" value="1"/>
</dbReference>
<evidence type="ECO:0000259" key="8">
    <source>
        <dbReference type="Pfam" id="PF07687"/>
    </source>
</evidence>
<keyword evidence="4" id="KW-0378">Hydrolase</keyword>
<dbReference type="AlphaFoldDB" id="A0A1E4RH92"/>
<evidence type="ECO:0000256" key="6">
    <source>
        <dbReference type="PIRSR" id="PIRSR037217-1"/>
    </source>
</evidence>
<dbReference type="GeneID" id="30996071"/>
<dbReference type="PANTHER" id="PTHR45962">
    <property type="entry name" value="N-FATTY-ACYL-AMINO ACID SYNTHASE/HYDROLASE PM20D1"/>
    <property type="match status" value="1"/>
</dbReference>
<feature type="domain" description="Peptidase M20 dimerisation" evidence="8">
    <location>
        <begin position="301"/>
        <end position="455"/>
    </location>
</feature>
<dbReference type="PROSITE" id="PS00758">
    <property type="entry name" value="ARGE_DAPE_CPG2_1"/>
    <property type="match status" value="1"/>
</dbReference>
<feature type="binding site" evidence="7">
    <location>
        <position position="281"/>
    </location>
    <ligand>
        <name>Zn(2+)</name>
        <dbReference type="ChEBI" id="CHEBI:29105"/>
        <label>2</label>
    </ligand>
</feature>
<sequence length="591" mass="66782">MAISLDSEKGGIPLYNSTSRSQFNYKWFAIKLAVVSFSVVGLFYHQLNLTIWSDPSDPHHPDHLCPLVDKVDPSEYLYSPGTLQKILHDAKYHNESRERLLNAVRVPTQGYDDLIDPREADSLDDLFKREPRWSPFADFHKYLEETFPLVHENLRFDKVNKLGLVYTWEGTDKLKKPILLTAHYDVVPIQPDTLDKWTFPPFEGGFDGKYLYGRGVSDCKNLLVGLLETVELLLSEKKFTPERTIVLAFGYDEESNGQGAFEISKFLLEKYGPDSFLQLVDEGTNGFETIEGTKFILPATGEKGHVDSIISLFTPGGHLSIPPDHTAIGLLSKLISNIEDEQFPSLLTNANPVLNQLQCVAEHSTSIDKSLKRDILKSHLDINANKKVIEYLSQDLASKYIITTSQAFDIINGGVKLNALPESASVLLNHRVAIEELVSSTAEKVLHQIEDFAAKYNLGVIFQGKEVVPPTPKGYFNYTLRGSLEPAPVTPNDGQIWNLFGGSLRYLYEDLVFPDDNDTFVFAPFLSTGNTDTHSYWDLTRNIFRYEPGLPTPNSNIHSVDEKMTFDGHFHVIAFYYYYLQVIDKLKEAPK</sequence>
<feature type="active site" evidence="6">
    <location>
        <position position="185"/>
    </location>
</feature>
<keyword evidence="10" id="KW-1185">Reference proteome</keyword>
<dbReference type="Gene3D" id="3.40.630.10">
    <property type="entry name" value="Zn peptidases"/>
    <property type="match status" value="1"/>
</dbReference>
<evidence type="ECO:0000256" key="2">
    <source>
        <dbReference type="ARBA" id="ARBA00022670"/>
    </source>
</evidence>
<dbReference type="OrthoDB" id="3064516at2759"/>